<keyword evidence="2" id="KW-1185">Reference proteome</keyword>
<proteinExistence type="predicted"/>
<dbReference type="EMBL" id="ML211451">
    <property type="protein sequence ID" value="TFK82772.1"/>
    <property type="molecule type" value="Genomic_DNA"/>
</dbReference>
<evidence type="ECO:0000313" key="2">
    <source>
        <dbReference type="Proteomes" id="UP000308197"/>
    </source>
</evidence>
<accession>A0A5C3P0F2</accession>
<reference evidence="1 2" key="1">
    <citation type="journal article" date="2019" name="Nat. Ecol. Evol.">
        <title>Megaphylogeny resolves global patterns of mushroom evolution.</title>
        <authorList>
            <person name="Varga T."/>
            <person name="Krizsan K."/>
            <person name="Foldi C."/>
            <person name="Dima B."/>
            <person name="Sanchez-Garcia M."/>
            <person name="Sanchez-Ramirez S."/>
            <person name="Szollosi G.J."/>
            <person name="Szarkandi J.G."/>
            <person name="Papp V."/>
            <person name="Albert L."/>
            <person name="Andreopoulos W."/>
            <person name="Angelini C."/>
            <person name="Antonin V."/>
            <person name="Barry K.W."/>
            <person name="Bougher N.L."/>
            <person name="Buchanan P."/>
            <person name="Buyck B."/>
            <person name="Bense V."/>
            <person name="Catcheside P."/>
            <person name="Chovatia M."/>
            <person name="Cooper J."/>
            <person name="Damon W."/>
            <person name="Desjardin D."/>
            <person name="Finy P."/>
            <person name="Geml J."/>
            <person name="Haridas S."/>
            <person name="Hughes K."/>
            <person name="Justo A."/>
            <person name="Karasinski D."/>
            <person name="Kautmanova I."/>
            <person name="Kiss B."/>
            <person name="Kocsube S."/>
            <person name="Kotiranta H."/>
            <person name="LaButti K.M."/>
            <person name="Lechner B.E."/>
            <person name="Liimatainen K."/>
            <person name="Lipzen A."/>
            <person name="Lukacs Z."/>
            <person name="Mihaltcheva S."/>
            <person name="Morgado L.N."/>
            <person name="Niskanen T."/>
            <person name="Noordeloos M.E."/>
            <person name="Ohm R.A."/>
            <person name="Ortiz-Santana B."/>
            <person name="Ovrebo C."/>
            <person name="Racz N."/>
            <person name="Riley R."/>
            <person name="Savchenko A."/>
            <person name="Shiryaev A."/>
            <person name="Soop K."/>
            <person name="Spirin V."/>
            <person name="Szebenyi C."/>
            <person name="Tomsovsky M."/>
            <person name="Tulloss R.E."/>
            <person name="Uehling J."/>
            <person name="Grigoriev I.V."/>
            <person name="Vagvolgyi C."/>
            <person name="Papp T."/>
            <person name="Martin F.M."/>
            <person name="Miettinen O."/>
            <person name="Hibbett D.S."/>
            <person name="Nagy L.G."/>
        </authorList>
    </citation>
    <scope>NUCLEOTIDE SEQUENCE [LARGE SCALE GENOMIC DNA]</scope>
    <source>
        <strain evidence="1 2">HHB13444</strain>
    </source>
</reference>
<gene>
    <name evidence="1" type="ORF">K466DRAFT_460419</name>
</gene>
<dbReference type="SUPFAM" id="SSF53098">
    <property type="entry name" value="Ribonuclease H-like"/>
    <property type="match status" value="1"/>
</dbReference>
<sequence length="124" mass="14073">GDLDKGFRELELTKEEWEIAKHLRDVLKLFDDATKFFSRSGTPNLATVIPAIDHMDSKLADYGLDMHLPAAVRAAALLGKQVLNHYYNATDDNVINRAAMVFHPTLKLEYFADAKWPKSWIKDA</sequence>
<feature type="non-terminal residue" evidence="1">
    <location>
        <position position="124"/>
    </location>
</feature>
<dbReference type="InParanoid" id="A0A5C3P0F2"/>
<feature type="non-terminal residue" evidence="1">
    <location>
        <position position="1"/>
    </location>
</feature>
<evidence type="ECO:0000313" key="1">
    <source>
        <dbReference type="EMBL" id="TFK82772.1"/>
    </source>
</evidence>
<protein>
    <submittedName>
        <fullName evidence="1">Uncharacterized protein</fullName>
    </submittedName>
</protein>
<dbReference type="InterPro" id="IPR012337">
    <property type="entry name" value="RNaseH-like_sf"/>
</dbReference>
<organism evidence="1 2">
    <name type="scientific">Polyporus arcularius HHB13444</name>
    <dbReference type="NCBI Taxonomy" id="1314778"/>
    <lineage>
        <taxon>Eukaryota</taxon>
        <taxon>Fungi</taxon>
        <taxon>Dikarya</taxon>
        <taxon>Basidiomycota</taxon>
        <taxon>Agaricomycotina</taxon>
        <taxon>Agaricomycetes</taxon>
        <taxon>Polyporales</taxon>
        <taxon>Polyporaceae</taxon>
        <taxon>Polyporus</taxon>
    </lineage>
</organism>
<name>A0A5C3P0F2_9APHY</name>
<dbReference type="AlphaFoldDB" id="A0A5C3P0F2"/>
<dbReference type="Proteomes" id="UP000308197">
    <property type="component" value="Unassembled WGS sequence"/>
</dbReference>